<evidence type="ECO:0000256" key="1">
    <source>
        <dbReference type="ARBA" id="ARBA00007074"/>
    </source>
</evidence>
<proteinExistence type="inferred from homology"/>
<protein>
    <submittedName>
        <fullName evidence="6">SH3 domain-containing protein</fullName>
    </submittedName>
</protein>
<dbReference type="InterPro" id="IPR051202">
    <property type="entry name" value="Peptidase_C40"/>
</dbReference>
<evidence type="ECO:0000313" key="6">
    <source>
        <dbReference type="EMBL" id="NAW51269.1"/>
    </source>
</evidence>
<accession>A0A845PSN8</accession>
<dbReference type="InterPro" id="IPR041382">
    <property type="entry name" value="SH3_16"/>
</dbReference>
<dbReference type="AlphaFoldDB" id="A0A845PSN8"/>
<comment type="caution">
    <text evidence="6">The sequence shown here is derived from an EMBL/GenBank/DDBJ whole genome shotgun (WGS) entry which is preliminary data.</text>
</comment>
<evidence type="ECO:0000256" key="2">
    <source>
        <dbReference type="ARBA" id="ARBA00022670"/>
    </source>
</evidence>
<dbReference type="Gene3D" id="2.30.30.40">
    <property type="entry name" value="SH3 Domains"/>
    <property type="match status" value="1"/>
</dbReference>
<sequence>MNKGICNVSVAPVRADTTDTSEIITEILYGESADILEFQRNWVKIKMHYDGYEGWMDVKQVTLIEDDFLAKRKTYLIAEPFQSYVQDSGKILLSIGSEVSFYTIYAKRSPKRGINLRQSIVETAQEFLNVPYRWGGKSFFGIDCSGLVQLVLKIHGIKMPRDAYQQAERGIPLSFVEESQPGDLAFFENPEGRIIHVGFMLENSDIIHAHGKVRIDSLDSLGIFNQEQNKHTHKLRFIRNILDEC</sequence>
<dbReference type="EMBL" id="JAAABJ010000518">
    <property type="protein sequence ID" value="NAW51269.1"/>
    <property type="molecule type" value="Genomic_DNA"/>
</dbReference>
<dbReference type="RefSeq" id="WP_166519551.1">
    <property type="nucleotide sequence ID" value="NZ_JAAABJ010000518.1"/>
</dbReference>
<dbReference type="PROSITE" id="PS51935">
    <property type="entry name" value="NLPC_P60"/>
    <property type="match status" value="1"/>
</dbReference>
<gene>
    <name evidence="6" type="ORF">GNY06_07715</name>
</gene>
<dbReference type="GO" id="GO:0008234">
    <property type="term" value="F:cysteine-type peptidase activity"/>
    <property type="evidence" value="ECO:0007669"/>
    <property type="project" value="UniProtKB-KW"/>
</dbReference>
<dbReference type="GO" id="GO:0006508">
    <property type="term" value="P:proteolysis"/>
    <property type="evidence" value="ECO:0007669"/>
    <property type="project" value="UniProtKB-KW"/>
</dbReference>
<dbReference type="Gene3D" id="3.90.1720.10">
    <property type="entry name" value="endopeptidase domain like (from Nostoc punctiforme)"/>
    <property type="match status" value="1"/>
</dbReference>
<organism evidence="6 7">
    <name type="scientific">Elizabethkingia argenteiflava</name>
    <dbReference type="NCBI Taxonomy" id="2681556"/>
    <lineage>
        <taxon>Bacteria</taxon>
        <taxon>Pseudomonadati</taxon>
        <taxon>Bacteroidota</taxon>
        <taxon>Flavobacteriia</taxon>
        <taxon>Flavobacteriales</taxon>
        <taxon>Weeksellaceae</taxon>
        <taxon>Elizabethkingia</taxon>
    </lineage>
</organism>
<keyword evidence="7" id="KW-1185">Reference proteome</keyword>
<evidence type="ECO:0000256" key="4">
    <source>
        <dbReference type="ARBA" id="ARBA00022807"/>
    </source>
</evidence>
<evidence type="ECO:0000313" key="7">
    <source>
        <dbReference type="Proteomes" id="UP000553459"/>
    </source>
</evidence>
<evidence type="ECO:0000259" key="5">
    <source>
        <dbReference type="PROSITE" id="PS51935"/>
    </source>
</evidence>
<dbReference type="Proteomes" id="UP000553459">
    <property type="component" value="Unassembled WGS sequence"/>
</dbReference>
<dbReference type="InterPro" id="IPR038765">
    <property type="entry name" value="Papain-like_cys_pep_sf"/>
</dbReference>
<dbReference type="Pfam" id="PF18348">
    <property type="entry name" value="SH3_16"/>
    <property type="match status" value="1"/>
</dbReference>
<reference evidence="6 7" key="1">
    <citation type="submission" date="2019-11" db="EMBL/GenBank/DDBJ databases">
        <title>Characterization of Elizabethkingia argenteiflava sp. nov., isolated from inner surface of Soybean Pods.</title>
        <authorList>
            <person name="Mo S."/>
        </authorList>
    </citation>
    <scope>NUCLEOTIDE SEQUENCE [LARGE SCALE GENOMIC DNA]</scope>
    <source>
        <strain evidence="6 7">YB22</strain>
    </source>
</reference>
<dbReference type="PANTHER" id="PTHR47053">
    <property type="entry name" value="MUREIN DD-ENDOPEPTIDASE MEPH-RELATED"/>
    <property type="match status" value="1"/>
</dbReference>
<dbReference type="Pfam" id="PF00877">
    <property type="entry name" value="NLPC_P60"/>
    <property type="match status" value="1"/>
</dbReference>
<name>A0A845PSN8_9FLAO</name>
<comment type="similarity">
    <text evidence="1">Belongs to the peptidase C40 family.</text>
</comment>
<keyword evidence="3" id="KW-0378">Hydrolase</keyword>
<dbReference type="PANTHER" id="PTHR47053:SF1">
    <property type="entry name" value="MUREIN DD-ENDOPEPTIDASE MEPH-RELATED"/>
    <property type="match status" value="1"/>
</dbReference>
<feature type="domain" description="NlpC/P60" evidence="5">
    <location>
        <begin position="114"/>
        <end position="238"/>
    </location>
</feature>
<keyword evidence="2" id="KW-0645">Protease</keyword>
<dbReference type="SUPFAM" id="SSF54001">
    <property type="entry name" value="Cysteine proteinases"/>
    <property type="match status" value="1"/>
</dbReference>
<evidence type="ECO:0000256" key="3">
    <source>
        <dbReference type="ARBA" id="ARBA00022801"/>
    </source>
</evidence>
<dbReference type="InterPro" id="IPR000064">
    <property type="entry name" value="NLP_P60_dom"/>
</dbReference>
<keyword evidence="4" id="KW-0788">Thiol protease</keyword>